<gene>
    <name evidence="2" type="ORF">OSB04_un000524</name>
</gene>
<feature type="compositionally biased region" description="Basic and acidic residues" evidence="1">
    <location>
        <begin position="202"/>
        <end position="219"/>
    </location>
</feature>
<comment type="caution">
    <text evidence="2">The sequence shown here is derived from an EMBL/GenBank/DDBJ whole genome shotgun (WGS) entry which is preliminary data.</text>
</comment>
<sequence length="248" mass="28497">MHKAKDKKTNIVFLKVFLKVQVPDQALESLILGKDQGGLDTFNICTPKLSTLTITDPDTFPKVFNVIAPQLQNLTASFNTSMKLRSHRAFYSDSFKFLQFSTEGLDSLQKVNLSLPWSLYEDEIYAPQLLDLFRKLHSAKFLILDTSIIEQKDRISRMPTQVRNYLLESSPSATFVTELPQVQQKRSRHEVDKGTMAKKLANSKEEKQQSKTMIEEYRSRSRKETLYQEFPLKSETTCLKALQVPLPS</sequence>
<organism evidence="2 3">
    <name type="scientific">Centaurea solstitialis</name>
    <name type="common">yellow star-thistle</name>
    <dbReference type="NCBI Taxonomy" id="347529"/>
    <lineage>
        <taxon>Eukaryota</taxon>
        <taxon>Viridiplantae</taxon>
        <taxon>Streptophyta</taxon>
        <taxon>Embryophyta</taxon>
        <taxon>Tracheophyta</taxon>
        <taxon>Spermatophyta</taxon>
        <taxon>Magnoliopsida</taxon>
        <taxon>eudicotyledons</taxon>
        <taxon>Gunneridae</taxon>
        <taxon>Pentapetalae</taxon>
        <taxon>asterids</taxon>
        <taxon>campanulids</taxon>
        <taxon>Asterales</taxon>
        <taxon>Asteraceae</taxon>
        <taxon>Carduoideae</taxon>
        <taxon>Cardueae</taxon>
        <taxon>Centaureinae</taxon>
        <taxon>Centaurea</taxon>
    </lineage>
</organism>
<reference evidence="2" key="1">
    <citation type="submission" date="2023-03" db="EMBL/GenBank/DDBJ databases">
        <title>Chromosome-scale reference genome and RAD-based genetic map of yellow starthistle (Centaurea solstitialis) reveal putative structural variation and QTLs associated with invader traits.</title>
        <authorList>
            <person name="Reatini B."/>
            <person name="Cang F.A."/>
            <person name="Jiang Q."/>
            <person name="Mckibben M.T.W."/>
            <person name="Barker M.S."/>
            <person name="Rieseberg L.H."/>
            <person name="Dlugosch K.M."/>
        </authorList>
    </citation>
    <scope>NUCLEOTIDE SEQUENCE</scope>
    <source>
        <strain evidence="2">CAN-66</strain>
        <tissue evidence="2">Leaf</tissue>
    </source>
</reference>
<keyword evidence="3" id="KW-1185">Reference proteome</keyword>
<evidence type="ECO:0000313" key="3">
    <source>
        <dbReference type="Proteomes" id="UP001172457"/>
    </source>
</evidence>
<evidence type="ECO:0000256" key="1">
    <source>
        <dbReference type="SAM" id="MobiDB-lite"/>
    </source>
</evidence>
<name>A0AA38W2J8_9ASTR</name>
<dbReference type="EMBL" id="JARYMX010000035">
    <property type="protein sequence ID" value="KAJ9536315.1"/>
    <property type="molecule type" value="Genomic_DNA"/>
</dbReference>
<dbReference type="AlphaFoldDB" id="A0AA38W2J8"/>
<dbReference type="Proteomes" id="UP001172457">
    <property type="component" value="Unassembled WGS sequence"/>
</dbReference>
<proteinExistence type="predicted"/>
<protein>
    <submittedName>
        <fullName evidence="2">Uncharacterized protein</fullName>
    </submittedName>
</protein>
<feature type="region of interest" description="Disordered" evidence="1">
    <location>
        <begin position="198"/>
        <end position="219"/>
    </location>
</feature>
<accession>A0AA38W2J8</accession>
<evidence type="ECO:0000313" key="2">
    <source>
        <dbReference type="EMBL" id="KAJ9536315.1"/>
    </source>
</evidence>